<gene>
    <name evidence="1" type="ORF">SPIL2461_LOCUS22795</name>
</gene>
<feature type="non-terminal residue" evidence="1">
    <location>
        <position position="1"/>
    </location>
</feature>
<dbReference type="EMBL" id="CAJNIZ010047651">
    <property type="protein sequence ID" value="CAE7772765.1"/>
    <property type="molecule type" value="Genomic_DNA"/>
</dbReference>
<evidence type="ECO:0000313" key="1">
    <source>
        <dbReference type="EMBL" id="CAE7772765.1"/>
    </source>
</evidence>
<dbReference type="AlphaFoldDB" id="A0A812Y9T9"/>
<organism evidence="1 2">
    <name type="scientific">Symbiodinium pilosum</name>
    <name type="common">Dinoflagellate</name>
    <dbReference type="NCBI Taxonomy" id="2952"/>
    <lineage>
        <taxon>Eukaryota</taxon>
        <taxon>Sar</taxon>
        <taxon>Alveolata</taxon>
        <taxon>Dinophyceae</taxon>
        <taxon>Suessiales</taxon>
        <taxon>Symbiodiniaceae</taxon>
        <taxon>Symbiodinium</taxon>
    </lineage>
</organism>
<evidence type="ECO:0000313" key="2">
    <source>
        <dbReference type="Proteomes" id="UP000649617"/>
    </source>
</evidence>
<dbReference type="Proteomes" id="UP000649617">
    <property type="component" value="Unassembled WGS sequence"/>
</dbReference>
<protein>
    <submittedName>
        <fullName evidence="1">Uncharacterized protein</fullName>
    </submittedName>
</protein>
<reference evidence="1" key="1">
    <citation type="submission" date="2021-02" db="EMBL/GenBank/DDBJ databases">
        <authorList>
            <person name="Dougan E. K."/>
            <person name="Rhodes N."/>
            <person name="Thang M."/>
            <person name="Chan C."/>
        </authorList>
    </citation>
    <scope>NUCLEOTIDE SEQUENCE</scope>
</reference>
<proteinExistence type="predicted"/>
<comment type="caution">
    <text evidence="1">The sequence shown here is derived from an EMBL/GenBank/DDBJ whole genome shotgun (WGS) entry which is preliminary data.</text>
</comment>
<dbReference type="OrthoDB" id="417245at2759"/>
<accession>A0A812Y9T9</accession>
<name>A0A812Y9T9_SYMPI</name>
<sequence>FLRDGSGPFREHDSFWHPLVPRPDETGEIQRKMEMIGVARFRLDHIAALFDLERQAVFDLHGGQEALRLVPFHKEYTDYLIDHGVERSIYGLFSGMVQQHGWTGKLKWSLNSPDGLVF</sequence>
<keyword evidence="2" id="KW-1185">Reference proteome</keyword>